<dbReference type="Gene3D" id="3.40.190.10">
    <property type="entry name" value="Periplasmic binding protein-like II"/>
    <property type="match status" value="2"/>
</dbReference>
<evidence type="ECO:0000256" key="1">
    <source>
        <dbReference type="ARBA" id="ARBA00022729"/>
    </source>
</evidence>
<feature type="chain" id="PRO_5007825123" evidence="2">
    <location>
        <begin position="23"/>
        <end position="340"/>
    </location>
</feature>
<evidence type="ECO:0000313" key="4">
    <source>
        <dbReference type="EMBL" id="KYO52544.1"/>
    </source>
</evidence>
<dbReference type="Pfam" id="PF12849">
    <property type="entry name" value="PBP_like_2"/>
    <property type="match status" value="1"/>
</dbReference>
<keyword evidence="1 2" id="KW-0732">Signal</keyword>
<dbReference type="SUPFAM" id="SSF53850">
    <property type="entry name" value="Periplasmic binding protein-like II"/>
    <property type="match status" value="1"/>
</dbReference>
<accession>A0A161Q3X4</accession>
<dbReference type="OrthoDB" id="9790048at2"/>
<sequence length="340" mass="36179">MFKKAALLSAVAIVAVATPALARDQIRIVGSSTVYPFATAVAEEFGKTSGFATPVIESTGSGGGLKLFCAGVGTQHPDITNASRRIKKSEVEECAKNGVTEITEVKIGFDGIVLANAVNGPDMNITRAQLWQALAKQVPVDGKLVENPYKSWSDIDGSLPNEPIEVLGPPPTSGTRDAFVELVMEHGCEEFDAVKAIEDKKMRGAVCKSIREDGAFIEAGENDNLIVQKLASNPAAFGIFGYSFLEQNGDKVKAATIEGKAPEYDAISSGEYPVSRSLYFYVKNAHVGTVPGMKEYVAEFTSEDAMSPVGYLAQRGLIALPDAERAEVAKNAQGLVPLKM</sequence>
<dbReference type="CDD" id="cd13654">
    <property type="entry name" value="PBP2_phosphate_like_2"/>
    <property type="match status" value="1"/>
</dbReference>
<dbReference type="EMBL" id="LPZR01000155">
    <property type="protein sequence ID" value="KYO52544.1"/>
    <property type="molecule type" value="Genomic_DNA"/>
</dbReference>
<evidence type="ECO:0000259" key="3">
    <source>
        <dbReference type="Pfam" id="PF12849"/>
    </source>
</evidence>
<organism evidence="4 5">
    <name type="scientific">Tistrella mobilis</name>
    <dbReference type="NCBI Taxonomy" id="171437"/>
    <lineage>
        <taxon>Bacteria</taxon>
        <taxon>Pseudomonadati</taxon>
        <taxon>Pseudomonadota</taxon>
        <taxon>Alphaproteobacteria</taxon>
        <taxon>Geminicoccales</taxon>
        <taxon>Geminicoccaceae</taxon>
        <taxon>Tistrella</taxon>
    </lineage>
</organism>
<dbReference type="InterPro" id="IPR050811">
    <property type="entry name" value="Phosphate_ABC_transporter"/>
</dbReference>
<gene>
    <name evidence="4" type="ORF">AUP44_05090</name>
</gene>
<dbReference type="AlphaFoldDB" id="A0A161Q3X4"/>
<reference evidence="4 5" key="1">
    <citation type="submission" date="2015-12" db="EMBL/GenBank/DDBJ databases">
        <title>Genome sequence of Tistrella mobilis MCCC 1A02139.</title>
        <authorList>
            <person name="Lu L."/>
            <person name="Lai Q."/>
            <person name="Shao Z."/>
            <person name="Qian P."/>
        </authorList>
    </citation>
    <scope>NUCLEOTIDE SEQUENCE [LARGE SCALE GENOMIC DNA]</scope>
    <source>
        <strain evidence="4 5">MCCC 1A02139</strain>
    </source>
</reference>
<feature type="signal peptide" evidence="2">
    <location>
        <begin position="1"/>
        <end position="22"/>
    </location>
</feature>
<comment type="caution">
    <text evidence="4">The sequence shown here is derived from an EMBL/GenBank/DDBJ whole genome shotgun (WGS) entry which is preliminary data.</text>
</comment>
<dbReference type="InterPro" id="IPR024370">
    <property type="entry name" value="PBP_domain"/>
</dbReference>
<dbReference type="Proteomes" id="UP000075787">
    <property type="component" value="Unassembled WGS sequence"/>
</dbReference>
<name>A0A161Q3X4_9PROT</name>
<dbReference type="GeneID" id="97244299"/>
<proteinExistence type="predicted"/>
<protein>
    <submittedName>
        <fullName evidence="4">Phosphate ABC transporter substrate-binding protein</fullName>
    </submittedName>
</protein>
<dbReference type="PANTHER" id="PTHR30570:SF1">
    <property type="entry name" value="PHOSPHATE-BINDING PROTEIN PSTS"/>
    <property type="match status" value="1"/>
</dbReference>
<evidence type="ECO:0000313" key="5">
    <source>
        <dbReference type="Proteomes" id="UP000075787"/>
    </source>
</evidence>
<evidence type="ECO:0000256" key="2">
    <source>
        <dbReference type="SAM" id="SignalP"/>
    </source>
</evidence>
<dbReference type="PANTHER" id="PTHR30570">
    <property type="entry name" value="PERIPLASMIC PHOSPHATE BINDING COMPONENT OF PHOSPHATE ABC TRANSPORTER"/>
    <property type="match status" value="1"/>
</dbReference>
<dbReference type="RefSeq" id="WP_062764112.1">
    <property type="nucleotide sequence ID" value="NZ_CP121045.1"/>
</dbReference>
<feature type="domain" description="PBP" evidence="3">
    <location>
        <begin position="16"/>
        <end position="303"/>
    </location>
</feature>